<evidence type="ECO:0000313" key="12">
    <source>
        <dbReference type="Proteomes" id="UP001357452"/>
    </source>
</evidence>
<dbReference type="RefSeq" id="WP_330975203.1">
    <property type="nucleotide sequence ID" value="NZ_JAZGLY010000006.1"/>
</dbReference>
<keyword evidence="9 11" id="KW-0378">Hydrolase</keyword>
<evidence type="ECO:0000256" key="8">
    <source>
        <dbReference type="ARBA" id="ARBA00023268"/>
    </source>
</evidence>
<gene>
    <name evidence="11" type="primary">ribD</name>
    <name evidence="11" type="ORF">V2H41_10985</name>
</gene>
<dbReference type="InterPro" id="IPR016193">
    <property type="entry name" value="Cytidine_deaminase-like"/>
</dbReference>
<dbReference type="InterPro" id="IPR002125">
    <property type="entry name" value="CMP_dCMP_dom"/>
</dbReference>
<comment type="cofactor">
    <cofactor evidence="9">
        <name>Zn(2+)</name>
        <dbReference type="ChEBI" id="CHEBI:29105"/>
    </cofactor>
    <text evidence="9">Binds 1 zinc ion.</text>
</comment>
<dbReference type="NCBIfam" id="TIGR00326">
    <property type="entry name" value="eubact_ribD"/>
    <property type="match status" value="1"/>
</dbReference>
<comment type="catalytic activity">
    <reaction evidence="9">
        <text>2,5-diamino-6-hydroxy-4-(5-phosphoribosylamino)-pyrimidine + H2O + H(+) = 5-amino-6-(5-phospho-D-ribosylamino)uracil + NH4(+)</text>
        <dbReference type="Rhea" id="RHEA:21868"/>
        <dbReference type="ChEBI" id="CHEBI:15377"/>
        <dbReference type="ChEBI" id="CHEBI:15378"/>
        <dbReference type="ChEBI" id="CHEBI:28938"/>
        <dbReference type="ChEBI" id="CHEBI:58453"/>
        <dbReference type="ChEBI" id="CHEBI:58614"/>
        <dbReference type="EC" id="3.5.4.26"/>
    </reaction>
</comment>
<comment type="similarity">
    <text evidence="4 9">In the N-terminal section; belongs to the cytidine and deoxycytidylate deaminase family.</text>
</comment>
<dbReference type="EMBL" id="JAZGLY010000006">
    <property type="protein sequence ID" value="MEE6187796.1"/>
    <property type="molecule type" value="Genomic_DNA"/>
</dbReference>
<organism evidence="11 12">
    <name type="scientific">Niabella digestorum</name>
    <dbReference type="NCBI Taxonomy" id="3117701"/>
    <lineage>
        <taxon>Bacteria</taxon>
        <taxon>Pseudomonadati</taxon>
        <taxon>Bacteroidota</taxon>
        <taxon>Chitinophagia</taxon>
        <taxon>Chitinophagales</taxon>
        <taxon>Chitinophagaceae</taxon>
        <taxon>Niabella</taxon>
    </lineage>
</organism>
<dbReference type="PIRSF" id="PIRSF006769">
    <property type="entry name" value="RibD"/>
    <property type="match status" value="1"/>
</dbReference>
<dbReference type="CDD" id="cd01284">
    <property type="entry name" value="Riboflavin_deaminase-reductase"/>
    <property type="match status" value="1"/>
</dbReference>
<dbReference type="GO" id="GO:0008835">
    <property type="term" value="F:diaminohydroxyphosphoribosylaminopyrimidine deaminase activity"/>
    <property type="evidence" value="ECO:0007669"/>
    <property type="project" value="UniProtKB-EC"/>
</dbReference>
<dbReference type="SUPFAM" id="SSF53927">
    <property type="entry name" value="Cytidine deaminase-like"/>
    <property type="match status" value="1"/>
</dbReference>
<dbReference type="InterPro" id="IPR050765">
    <property type="entry name" value="Riboflavin_Biosynth_HTPR"/>
</dbReference>
<comment type="pathway">
    <text evidence="2 9">Cofactor biosynthesis; riboflavin biosynthesis; 5-amino-6-(D-ribitylamino)uracil from GTP: step 2/4.</text>
</comment>
<comment type="similarity">
    <text evidence="5 9">In the C-terminal section; belongs to the HTP reductase family.</text>
</comment>
<reference evidence="11 12" key="1">
    <citation type="submission" date="2024-01" db="EMBL/GenBank/DDBJ databases">
        <title>Niabella digestum sp. nov., isolated from waste digestion system.</title>
        <authorList>
            <person name="Zhang L."/>
        </authorList>
    </citation>
    <scope>NUCLEOTIDE SEQUENCE [LARGE SCALE GENOMIC DNA]</scope>
    <source>
        <strain evidence="11 12">A18</strain>
    </source>
</reference>
<evidence type="ECO:0000256" key="4">
    <source>
        <dbReference type="ARBA" id="ARBA00005259"/>
    </source>
</evidence>
<evidence type="ECO:0000256" key="2">
    <source>
        <dbReference type="ARBA" id="ARBA00004882"/>
    </source>
</evidence>
<dbReference type="PANTHER" id="PTHR38011:SF7">
    <property type="entry name" value="2,5-DIAMINO-6-RIBOSYLAMINO-4(3H)-PYRIMIDINONE 5'-PHOSPHATE REDUCTASE"/>
    <property type="match status" value="1"/>
</dbReference>
<keyword evidence="6 9" id="KW-0521">NADP</keyword>
<dbReference type="EC" id="3.5.4.26" evidence="9"/>
<comment type="catalytic activity">
    <reaction evidence="9">
        <text>5-amino-6-(5-phospho-D-ribitylamino)uracil + NADP(+) = 5-amino-6-(5-phospho-D-ribosylamino)uracil + NADPH + H(+)</text>
        <dbReference type="Rhea" id="RHEA:17845"/>
        <dbReference type="ChEBI" id="CHEBI:15378"/>
        <dbReference type="ChEBI" id="CHEBI:57783"/>
        <dbReference type="ChEBI" id="CHEBI:58349"/>
        <dbReference type="ChEBI" id="CHEBI:58421"/>
        <dbReference type="ChEBI" id="CHEBI:58453"/>
        <dbReference type="EC" id="1.1.1.193"/>
    </reaction>
</comment>
<comment type="caution">
    <text evidence="11">The sequence shown here is derived from an EMBL/GenBank/DDBJ whole genome shotgun (WGS) entry which is preliminary data.</text>
</comment>
<keyword evidence="9" id="KW-0686">Riboflavin biosynthesis</keyword>
<sequence>MQNVMHQQYMQRCFQLARLGCGYVAPNPMVGAVLVHEGEIIGEGYHQQYGGPHAEVHCIEDALKQHKDKIISSTLYVSLEPCAHYGKTPPCADLIIKHQIPRVVIGCSDIFQEVNGKGVQKLQAAGVSVTVGVLEQQAIGLNKAFLTYHTHKRPYIILKWAQTADGFIDSVGEERLLISNEYTNRLVHQWRSETVAIMVGAHTAIKDNPILNNRLWMGKSPKKILWDPHLRVPKDLRLFAQQDETLVFNRQKEAVEGNIHYLQVNDNEMIRDVLQRLYDWQIQSVLIEGGRQLLQLFIDAGLWDEARVIVNKNAIIRSGVAAPVLSGQQPLKTVYLANDEISYYKNSNNLFVHGVA</sequence>
<evidence type="ECO:0000259" key="10">
    <source>
        <dbReference type="PROSITE" id="PS51747"/>
    </source>
</evidence>
<dbReference type="InterPro" id="IPR004794">
    <property type="entry name" value="Eubact_RibD"/>
</dbReference>
<protein>
    <recommendedName>
        <fullName evidence="9">Riboflavin biosynthesis protein RibD</fullName>
    </recommendedName>
    <domain>
        <recommendedName>
            <fullName evidence="9">Diaminohydroxyphosphoribosylaminopyrimidine deaminase</fullName>
            <shortName evidence="9">DRAP deaminase</shortName>
            <ecNumber evidence="9">3.5.4.26</ecNumber>
        </recommendedName>
        <alternativeName>
            <fullName evidence="9">Riboflavin-specific deaminase</fullName>
        </alternativeName>
    </domain>
    <domain>
        <recommendedName>
            <fullName evidence="9">5-amino-6-(5-phosphoribosylamino)uracil reductase</fullName>
            <ecNumber evidence="9">1.1.1.193</ecNumber>
        </recommendedName>
        <alternativeName>
            <fullName evidence="9">HTP reductase</fullName>
        </alternativeName>
    </domain>
</protein>
<evidence type="ECO:0000256" key="1">
    <source>
        <dbReference type="ARBA" id="ARBA00002151"/>
    </source>
</evidence>
<comment type="pathway">
    <text evidence="3 9">Cofactor biosynthesis; riboflavin biosynthesis; 5-amino-6-(D-ribitylamino)uracil from GTP: step 3/4.</text>
</comment>
<dbReference type="EC" id="1.1.1.193" evidence="9"/>
<dbReference type="PANTHER" id="PTHR38011">
    <property type="entry name" value="DIHYDROFOLATE REDUCTASE FAMILY PROTEIN (AFU_ORTHOLOGUE AFUA_8G06820)"/>
    <property type="match status" value="1"/>
</dbReference>
<keyword evidence="9" id="KW-0479">Metal-binding</keyword>
<keyword evidence="7 9" id="KW-0560">Oxidoreductase</keyword>
<dbReference type="InterPro" id="IPR002734">
    <property type="entry name" value="RibDG_C"/>
</dbReference>
<keyword evidence="9" id="KW-0862">Zinc</keyword>
<dbReference type="InterPro" id="IPR024072">
    <property type="entry name" value="DHFR-like_dom_sf"/>
</dbReference>
<dbReference type="GO" id="GO:0008703">
    <property type="term" value="F:5-amino-6-(5-phosphoribosylamino)uracil reductase activity"/>
    <property type="evidence" value="ECO:0007669"/>
    <property type="project" value="UniProtKB-EC"/>
</dbReference>
<evidence type="ECO:0000256" key="7">
    <source>
        <dbReference type="ARBA" id="ARBA00023002"/>
    </source>
</evidence>
<dbReference type="Proteomes" id="UP001357452">
    <property type="component" value="Unassembled WGS sequence"/>
</dbReference>
<evidence type="ECO:0000256" key="5">
    <source>
        <dbReference type="ARBA" id="ARBA00007417"/>
    </source>
</evidence>
<comment type="function">
    <text evidence="1 9">Converts 2,5-diamino-6-(ribosylamino)-4(3h)-pyrimidinone 5'-phosphate into 5-amino-6-(ribosylamino)-2,4(1h,3h)-pyrimidinedione 5'-phosphate.</text>
</comment>
<proteinExistence type="inferred from homology"/>
<keyword evidence="8" id="KW-0511">Multifunctional enzyme</keyword>
<evidence type="ECO:0000313" key="11">
    <source>
        <dbReference type="EMBL" id="MEE6187796.1"/>
    </source>
</evidence>
<dbReference type="Gene3D" id="3.40.140.10">
    <property type="entry name" value="Cytidine Deaminase, domain 2"/>
    <property type="match status" value="1"/>
</dbReference>
<evidence type="ECO:0000256" key="6">
    <source>
        <dbReference type="ARBA" id="ARBA00022857"/>
    </source>
</evidence>
<accession>A0ABU7RIF9</accession>
<keyword evidence="12" id="KW-1185">Reference proteome</keyword>
<dbReference type="SUPFAM" id="SSF53597">
    <property type="entry name" value="Dihydrofolate reductase-like"/>
    <property type="match status" value="1"/>
</dbReference>
<dbReference type="Gene3D" id="3.40.430.10">
    <property type="entry name" value="Dihydrofolate Reductase, subunit A"/>
    <property type="match status" value="1"/>
</dbReference>
<dbReference type="Pfam" id="PF01872">
    <property type="entry name" value="RibD_C"/>
    <property type="match status" value="1"/>
</dbReference>
<evidence type="ECO:0000256" key="3">
    <source>
        <dbReference type="ARBA" id="ARBA00004910"/>
    </source>
</evidence>
<feature type="domain" description="CMP/dCMP-type deaminase" evidence="10">
    <location>
        <begin position="5"/>
        <end position="122"/>
    </location>
</feature>
<name>A0ABU7RIF9_9BACT</name>
<evidence type="ECO:0000256" key="9">
    <source>
        <dbReference type="PIRNR" id="PIRNR006769"/>
    </source>
</evidence>
<dbReference type="PROSITE" id="PS51747">
    <property type="entry name" value="CYT_DCMP_DEAMINASES_2"/>
    <property type="match status" value="1"/>
</dbReference>
<dbReference type="Pfam" id="PF00383">
    <property type="entry name" value="dCMP_cyt_deam_1"/>
    <property type="match status" value="1"/>
</dbReference>